<dbReference type="PATRIC" id="fig|1107881.3.peg.5712"/>
<evidence type="ECO:0000313" key="1">
    <source>
        <dbReference type="EMBL" id="EHK74593.1"/>
    </source>
</evidence>
<dbReference type="AlphaFoldDB" id="H0G802"/>
<evidence type="ECO:0000313" key="2">
    <source>
        <dbReference type="Proteomes" id="UP000004038"/>
    </source>
</evidence>
<protein>
    <submittedName>
        <fullName evidence="1">Uncharacterized protein</fullName>
    </submittedName>
</protein>
<sequence length="36" mass="3925">MGVTGYLFTNDSATEKFVFQNFPCGMADFTQNKTGG</sequence>
<accession>H0G802</accession>
<dbReference type="EMBL" id="AGVV01000083">
    <property type="protein sequence ID" value="EHK74593.1"/>
    <property type="molecule type" value="Genomic_DNA"/>
</dbReference>
<name>H0G802_RHIML</name>
<organism evidence="1 2">
    <name type="scientific">Sinorhizobium meliloti CCNWSX0020</name>
    <dbReference type="NCBI Taxonomy" id="1107881"/>
    <lineage>
        <taxon>Bacteria</taxon>
        <taxon>Pseudomonadati</taxon>
        <taxon>Pseudomonadota</taxon>
        <taxon>Alphaproteobacteria</taxon>
        <taxon>Hyphomicrobiales</taxon>
        <taxon>Rhizobiaceae</taxon>
        <taxon>Sinorhizobium/Ensifer group</taxon>
        <taxon>Sinorhizobium</taxon>
    </lineage>
</organism>
<proteinExistence type="predicted"/>
<gene>
    <name evidence="1" type="ORF">SM0020_28185</name>
</gene>
<dbReference type="Proteomes" id="UP000004038">
    <property type="component" value="Unassembled WGS sequence"/>
</dbReference>
<reference evidence="1 2" key="1">
    <citation type="journal article" date="2012" name="J. Bacteriol.">
        <title>Draft Genome Sequence of Sinorhizobium meliloti CCNWSX0020, a Nitrogen-Fixing Symbiont with Copper Tolerance Capability Isolated from Lead-Zinc Mine Tailings.</title>
        <authorList>
            <person name="Li Z."/>
            <person name="Ma Z."/>
            <person name="Hao X."/>
            <person name="Wei G."/>
        </authorList>
    </citation>
    <scope>NUCLEOTIDE SEQUENCE [LARGE SCALE GENOMIC DNA]</scope>
    <source>
        <strain evidence="1 2">CCNWSX0020</strain>
    </source>
</reference>